<feature type="transmembrane region" description="Helical" evidence="2">
    <location>
        <begin position="210"/>
        <end position="230"/>
    </location>
</feature>
<sequence>MANFCENCGSPLKSENKFCPNCGAPVKQTEPAVPATPVTPSSLPEDAAVNTSPANAPTGNPSTTSAVSDTSSAVTGAAGAATAATLGAIHPDPVPEKPQDAFVPPREQTPPDPQPFHEEASKDNGPSHSSLRQEAEQAFPHTDYIHKEEFSRGGTGPKYEPDKDLQSMFLRYDNRLNRKRYFFRGLALGAAASIITNLITMVAVSMNSSAIAMLGTIISIAAVIPSFMLIIRRLHDLNRPAWWCIGVFVPLVNLVLGIYLLFFKGTDGPNDYGPDPLEVPGGLL</sequence>
<feature type="domain" description="Zinc-ribbon" evidence="3">
    <location>
        <begin position="4"/>
        <end position="26"/>
    </location>
</feature>
<evidence type="ECO:0000256" key="2">
    <source>
        <dbReference type="SAM" id="Phobius"/>
    </source>
</evidence>
<feature type="compositionally biased region" description="Polar residues" evidence="1">
    <location>
        <begin position="49"/>
        <end position="61"/>
    </location>
</feature>
<dbReference type="RefSeq" id="WP_093914077.1">
    <property type="nucleotide sequence ID" value="NZ_FONL01000017.1"/>
</dbReference>
<feature type="compositionally biased region" description="Low complexity" evidence="1">
    <location>
        <begin position="31"/>
        <end position="42"/>
    </location>
</feature>
<dbReference type="InterPro" id="IPR008523">
    <property type="entry name" value="DUF805"/>
</dbReference>
<evidence type="ECO:0000256" key="1">
    <source>
        <dbReference type="SAM" id="MobiDB-lite"/>
    </source>
</evidence>
<dbReference type="EMBL" id="FONL01000017">
    <property type="protein sequence ID" value="SFE75870.1"/>
    <property type="molecule type" value="Genomic_DNA"/>
</dbReference>
<feature type="region of interest" description="Disordered" evidence="1">
    <location>
        <begin position="23"/>
        <end position="75"/>
    </location>
</feature>
<feature type="compositionally biased region" description="Low complexity" evidence="1">
    <location>
        <begin position="62"/>
        <end position="75"/>
    </location>
</feature>
<feature type="transmembrane region" description="Helical" evidence="2">
    <location>
        <begin position="242"/>
        <end position="262"/>
    </location>
</feature>
<protein>
    <submittedName>
        <fullName evidence="4">Uncharacterized membrane protein YhaH, DUF805 family</fullName>
    </submittedName>
</protein>
<keyword evidence="2" id="KW-0812">Transmembrane</keyword>
<dbReference type="Proteomes" id="UP000198896">
    <property type="component" value="Unassembled WGS sequence"/>
</dbReference>
<dbReference type="OrthoDB" id="9812349at2"/>
<dbReference type="GO" id="GO:0005886">
    <property type="term" value="C:plasma membrane"/>
    <property type="evidence" value="ECO:0007669"/>
    <property type="project" value="TreeGrafter"/>
</dbReference>
<gene>
    <name evidence="4" type="ORF">SAMN05216245_11718</name>
</gene>
<accession>A0A1I2D7D3</accession>
<name>A0A1I2D7D3_9FIRM</name>
<keyword evidence="2" id="KW-0472">Membrane</keyword>
<keyword evidence="5" id="KW-1185">Reference proteome</keyword>
<proteinExistence type="predicted"/>
<reference evidence="4 5" key="1">
    <citation type="submission" date="2016-10" db="EMBL/GenBank/DDBJ databases">
        <authorList>
            <person name="de Groot N.N."/>
        </authorList>
    </citation>
    <scope>NUCLEOTIDE SEQUENCE [LARGE SCALE GENOMIC DNA]</scope>
    <source>
        <strain evidence="4 5">DSM 9236</strain>
    </source>
</reference>
<keyword evidence="2" id="KW-1133">Transmembrane helix</keyword>
<dbReference type="STRING" id="1123323.SAMN05216245_11718"/>
<dbReference type="InterPro" id="IPR026870">
    <property type="entry name" value="Zinc_ribbon_dom"/>
</dbReference>
<evidence type="ECO:0000259" key="3">
    <source>
        <dbReference type="Pfam" id="PF13240"/>
    </source>
</evidence>
<evidence type="ECO:0000313" key="4">
    <source>
        <dbReference type="EMBL" id="SFE75870.1"/>
    </source>
</evidence>
<dbReference type="Pfam" id="PF05656">
    <property type="entry name" value="DUF805"/>
    <property type="match status" value="1"/>
</dbReference>
<evidence type="ECO:0000313" key="5">
    <source>
        <dbReference type="Proteomes" id="UP000198896"/>
    </source>
</evidence>
<dbReference type="AlphaFoldDB" id="A0A1I2D7D3"/>
<dbReference type="Pfam" id="PF13240">
    <property type="entry name" value="Zn_Ribbon_1"/>
    <property type="match status" value="1"/>
</dbReference>
<dbReference type="PANTHER" id="PTHR34980">
    <property type="entry name" value="INNER MEMBRANE PROTEIN-RELATED-RELATED"/>
    <property type="match status" value="1"/>
</dbReference>
<organism evidence="4 5">
    <name type="scientific">Succiniclasticum ruminis DSM 9236</name>
    <dbReference type="NCBI Taxonomy" id="1123323"/>
    <lineage>
        <taxon>Bacteria</taxon>
        <taxon>Bacillati</taxon>
        <taxon>Bacillota</taxon>
        <taxon>Negativicutes</taxon>
        <taxon>Acidaminococcales</taxon>
        <taxon>Acidaminococcaceae</taxon>
        <taxon>Succiniclasticum</taxon>
    </lineage>
</organism>
<feature type="transmembrane region" description="Helical" evidence="2">
    <location>
        <begin position="181"/>
        <end position="204"/>
    </location>
</feature>
<feature type="region of interest" description="Disordered" evidence="1">
    <location>
        <begin position="87"/>
        <end position="135"/>
    </location>
</feature>